<evidence type="ECO:0000313" key="3">
    <source>
        <dbReference type="Proteomes" id="UP000320055"/>
    </source>
</evidence>
<name>A0A563W0K6_9CYAN</name>
<organism evidence="2 3">
    <name type="scientific">Hyella patelloides LEGE 07179</name>
    <dbReference type="NCBI Taxonomy" id="945734"/>
    <lineage>
        <taxon>Bacteria</taxon>
        <taxon>Bacillati</taxon>
        <taxon>Cyanobacteriota</taxon>
        <taxon>Cyanophyceae</taxon>
        <taxon>Pleurocapsales</taxon>
        <taxon>Hyellaceae</taxon>
        <taxon>Hyella</taxon>
    </lineage>
</organism>
<accession>A0A563W0K6</accession>
<dbReference type="RefSeq" id="WP_144866843.1">
    <property type="nucleotide sequence ID" value="NZ_LR213815.1"/>
</dbReference>
<dbReference type="OrthoDB" id="426215at2"/>
<keyword evidence="1" id="KW-0472">Membrane</keyword>
<gene>
    <name evidence="2" type="ORF">H1P_560032</name>
</gene>
<reference evidence="2 3" key="1">
    <citation type="submission" date="2019-01" db="EMBL/GenBank/DDBJ databases">
        <authorList>
            <person name="Brito A."/>
        </authorList>
    </citation>
    <scope>NUCLEOTIDE SEQUENCE [LARGE SCALE GENOMIC DNA]</scope>
    <source>
        <strain evidence="2">1</strain>
    </source>
</reference>
<evidence type="ECO:0000256" key="1">
    <source>
        <dbReference type="SAM" id="Phobius"/>
    </source>
</evidence>
<feature type="transmembrane region" description="Helical" evidence="1">
    <location>
        <begin position="119"/>
        <end position="144"/>
    </location>
</feature>
<feature type="transmembrane region" description="Helical" evidence="1">
    <location>
        <begin position="81"/>
        <end position="113"/>
    </location>
</feature>
<dbReference type="AlphaFoldDB" id="A0A563W0K6"/>
<feature type="transmembrane region" description="Helical" evidence="1">
    <location>
        <begin position="226"/>
        <end position="247"/>
    </location>
</feature>
<sequence>MKPLSVGNVVTAGLRIYRDHFKEYFGLAFIAYLWVFIPIYGWAKFSAINSLISRLAYGEATNKPELIKDARRHIKSRMWGFLIAGILVGLASLMGFIFLLLIFGAISILTAFIGGEDMIVGIIIGIVSTLTGLFILFFGTTWLISRFLIFDLPLAIEENMTPLKSIKRGWMLTKGSVLRLQLIIFVSFLISLPISIFTNIFTNILSFILTQIAFSDTVSLNSNLSILFVLAQILIILSSAALVVPFWQSIKAVIYYDLLVRKEGLGLDLEDNSNFS</sequence>
<feature type="transmembrane region" description="Helical" evidence="1">
    <location>
        <begin position="24"/>
        <end position="43"/>
    </location>
</feature>
<protein>
    <recommendedName>
        <fullName evidence="4">Glycerophosphoryl diester phosphodiesterase membrane domain-containing protein</fullName>
    </recommendedName>
</protein>
<evidence type="ECO:0008006" key="4">
    <source>
        <dbReference type="Google" id="ProtNLM"/>
    </source>
</evidence>
<dbReference type="Proteomes" id="UP000320055">
    <property type="component" value="Unassembled WGS sequence"/>
</dbReference>
<evidence type="ECO:0000313" key="2">
    <source>
        <dbReference type="EMBL" id="VEP17175.1"/>
    </source>
</evidence>
<keyword evidence="3" id="KW-1185">Reference proteome</keyword>
<keyword evidence="1" id="KW-1133">Transmembrane helix</keyword>
<feature type="transmembrane region" description="Helical" evidence="1">
    <location>
        <begin position="182"/>
        <end position="214"/>
    </location>
</feature>
<keyword evidence="1" id="KW-0812">Transmembrane</keyword>
<dbReference type="EMBL" id="CAACVJ010000512">
    <property type="protein sequence ID" value="VEP17175.1"/>
    <property type="molecule type" value="Genomic_DNA"/>
</dbReference>
<proteinExistence type="predicted"/>